<protein>
    <submittedName>
        <fullName evidence="2">Uncharacterized protein</fullName>
    </submittedName>
</protein>
<dbReference type="EMBL" id="JAUEIE010000001">
    <property type="protein sequence ID" value="MDN0021823.1"/>
    <property type="molecule type" value="Genomic_DNA"/>
</dbReference>
<evidence type="ECO:0000313" key="3">
    <source>
        <dbReference type="Proteomes" id="UP001167831"/>
    </source>
</evidence>
<reference evidence="2" key="1">
    <citation type="submission" date="2023-06" db="EMBL/GenBank/DDBJ databases">
        <authorList>
            <person name="Zeman M."/>
            <person name="Kubasova T."/>
            <person name="Jahodarova E."/>
            <person name="Nykrynova M."/>
            <person name="Rychlik I."/>
        </authorList>
    </citation>
    <scope>NUCLEOTIDE SEQUENCE</scope>
    <source>
        <strain evidence="2">ET15</strain>
        <strain evidence="1">ET37</strain>
    </source>
</reference>
<accession>A0AAW7JQZ6</accession>
<gene>
    <name evidence="1" type="ORF">QVN81_02115</name>
    <name evidence="2" type="ORF">QVN84_02110</name>
</gene>
<name>A0AAW7JQZ6_9BACT</name>
<keyword evidence="3" id="KW-1185">Reference proteome</keyword>
<dbReference type="AlphaFoldDB" id="A0AAW7JQZ6"/>
<proteinExistence type="predicted"/>
<reference evidence="2" key="2">
    <citation type="submission" date="2023-08" db="EMBL/GenBank/DDBJ databases">
        <title>Identification and characterization of horizontal gene transfer across gut microbiota members of farm animals based on homology search.</title>
        <authorList>
            <person name="Schwarzerova J."/>
            <person name="Nykrynova M."/>
            <person name="Jureckova K."/>
            <person name="Cejkova D."/>
            <person name="Rychlik I."/>
        </authorList>
    </citation>
    <scope>NUCLEOTIDE SEQUENCE</scope>
    <source>
        <strain evidence="2">ET15</strain>
        <strain evidence="1">ET37</strain>
    </source>
</reference>
<evidence type="ECO:0000313" key="1">
    <source>
        <dbReference type="EMBL" id="MDN0021823.1"/>
    </source>
</evidence>
<evidence type="ECO:0000313" key="2">
    <source>
        <dbReference type="EMBL" id="MDN0024320.1"/>
    </source>
</evidence>
<evidence type="ECO:0000313" key="4">
    <source>
        <dbReference type="Proteomes" id="UP001168478"/>
    </source>
</evidence>
<dbReference type="Proteomes" id="UP001167831">
    <property type="component" value="Unassembled WGS sequence"/>
</dbReference>
<comment type="caution">
    <text evidence="2">The sequence shown here is derived from an EMBL/GenBank/DDBJ whole genome shotgun (WGS) entry which is preliminary data.</text>
</comment>
<organism evidence="2 4">
    <name type="scientific">Leyella lascolaii</name>
    <dbReference type="NCBI Taxonomy" id="1776379"/>
    <lineage>
        <taxon>Bacteria</taxon>
        <taxon>Pseudomonadati</taxon>
        <taxon>Bacteroidota</taxon>
        <taxon>Bacteroidia</taxon>
        <taxon>Bacteroidales</taxon>
        <taxon>Prevotellaceae</taxon>
        <taxon>Leyella</taxon>
    </lineage>
</organism>
<dbReference type="Proteomes" id="UP001168478">
    <property type="component" value="Unassembled WGS sequence"/>
</dbReference>
<dbReference type="EMBL" id="JAUEIF010000001">
    <property type="protein sequence ID" value="MDN0024320.1"/>
    <property type="molecule type" value="Genomic_DNA"/>
</dbReference>
<sequence length="112" mass="12149">MSKRLRITTSLFLLVLFLVFKAGATLFVHVHVIDGVKIVHSHPYSGSNHSHSSSQIHSIAYASAQQMTAPGEAATLRVCLHLLHVFLQDDTASGLTAGCIHGVKSRAPPYLY</sequence>
<dbReference type="RefSeq" id="WP_289824572.1">
    <property type="nucleotide sequence ID" value="NZ_JAUEIE010000001.1"/>
</dbReference>